<evidence type="ECO:0000259" key="3">
    <source>
        <dbReference type="PROSITE" id="PS51918"/>
    </source>
</evidence>
<dbReference type="GO" id="GO:0005737">
    <property type="term" value="C:cytoplasm"/>
    <property type="evidence" value="ECO:0007669"/>
    <property type="project" value="UniProtKB-SubCell"/>
</dbReference>
<dbReference type="Gene3D" id="3.80.30.20">
    <property type="entry name" value="tm_1862 like domain"/>
    <property type="match status" value="1"/>
</dbReference>
<keyword evidence="2" id="KW-0479">Metal-binding</keyword>
<dbReference type="NCBIfam" id="TIGR00539">
    <property type="entry name" value="hemN_rel"/>
    <property type="match status" value="1"/>
</dbReference>
<keyword evidence="2" id="KW-0143">Chaperone</keyword>
<evidence type="ECO:0000256" key="1">
    <source>
        <dbReference type="ARBA" id="ARBA00006100"/>
    </source>
</evidence>
<keyword evidence="2" id="KW-0349">Heme</keyword>
<sequence length="381" mass="43391">MTDYLGIYVHWPFCAKKCPYCDFNSHVRRHLIDQERFIHSILTEMNFMRQLSGPRVVSSVFFGGGTPSLVSPQNIAIIIENIAKNWTLPSSAEITIEANPSSVEASNFLGYRKAGVNRVSLGVQALDDQDLKFLGRTHSVSESVDAINLARDIFPRMSFDLIYARPGQSIEQWEVELQKALSYKVDHLSLYQLTIEKGTLFYKLHKDGSMILPDEKLSADLYNMTHLITSEHSLYSYEISNYAFPGSESIHNLTYWRYGDYIGIGPGAHSRIKVASHRMAIAIEKHPESWLKMVEANNHAIVEKEILSSEQQADEFLMMGMRLKEGVDIDVWKRLAGRDLDIDCQKRLHEQGLIEFVEPERLRCTKLGMLMLDMIVADLSA</sequence>
<dbReference type="CDD" id="cd01335">
    <property type="entry name" value="Radical_SAM"/>
    <property type="match status" value="1"/>
</dbReference>
<keyword evidence="2" id="KW-0408">Iron</keyword>
<dbReference type="InterPro" id="IPR058240">
    <property type="entry name" value="rSAM_sf"/>
</dbReference>
<keyword evidence="2" id="KW-0411">Iron-sulfur</keyword>
<organism evidence="4 5">
    <name type="scientific">Candidatus Liberibacter europaeus</name>
    <dbReference type="NCBI Taxonomy" id="744859"/>
    <lineage>
        <taxon>Bacteria</taxon>
        <taxon>Pseudomonadati</taxon>
        <taxon>Pseudomonadota</taxon>
        <taxon>Alphaproteobacteria</taxon>
        <taxon>Hyphomicrobiales</taxon>
        <taxon>Rhizobiaceae</taxon>
        <taxon>Liberibacter</taxon>
    </lineage>
</organism>
<dbReference type="SFLD" id="SFLDG01065">
    <property type="entry name" value="anaerobic_coproporphyrinogen-I"/>
    <property type="match status" value="1"/>
</dbReference>
<dbReference type="SUPFAM" id="SSF102114">
    <property type="entry name" value="Radical SAM enzymes"/>
    <property type="match status" value="1"/>
</dbReference>
<gene>
    <name evidence="4" type="ORF">C4617_00190</name>
</gene>
<dbReference type="SFLD" id="SFLDF00562">
    <property type="entry name" value="HemN-like__clustered_with_heat"/>
    <property type="match status" value="1"/>
</dbReference>
<dbReference type="GO" id="GO:0006779">
    <property type="term" value="P:porphyrin-containing compound biosynthetic process"/>
    <property type="evidence" value="ECO:0007669"/>
    <property type="project" value="InterPro"/>
</dbReference>
<dbReference type="GO" id="GO:0051539">
    <property type="term" value="F:4 iron, 4 sulfur cluster binding"/>
    <property type="evidence" value="ECO:0007669"/>
    <property type="project" value="UniProtKB-UniRule"/>
</dbReference>
<accession>A0A2T4VYP8</accession>
<dbReference type="InterPro" id="IPR010723">
    <property type="entry name" value="HemN_C"/>
</dbReference>
<dbReference type="PANTHER" id="PTHR13932:SF5">
    <property type="entry name" value="RADICAL S-ADENOSYL METHIONINE DOMAIN-CONTAINING PROTEIN 1, MITOCHONDRIAL"/>
    <property type="match status" value="1"/>
</dbReference>
<dbReference type="Pfam" id="PF04055">
    <property type="entry name" value="Radical_SAM"/>
    <property type="match status" value="1"/>
</dbReference>
<proteinExistence type="inferred from homology"/>
<dbReference type="InterPro" id="IPR006638">
    <property type="entry name" value="Elp3/MiaA/NifB-like_rSAM"/>
</dbReference>
<keyword evidence="2" id="KW-0004">4Fe-4S</keyword>
<comment type="function">
    <text evidence="2">Probably acts as a heme chaperone, transferring heme to an unknown acceptor. Binds one molecule of heme per monomer, possibly covalently. Binds 1 [4Fe-4S] cluster. The cluster is coordinated with 3 cysteines and an exchangeable S-adenosyl-L-methionine.</text>
</comment>
<dbReference type="SMART" id="SM00729">
    <property type="entry name" value="Elp3"/>
    <property type="match status" value="1"/>
</dbReference>
<protein>
    <recommendedName>
        <fullName evidence="2">Heme chaperone HemW</fullName>
    </recommendedName>
</protein>
<comment type="similarity">
    <text evidence="1">Belongs to the anaerobic coproporphyrinogen-III oxidase family. HemW subfamily.</text>
</comment>
<dbReference type="GO" id="GO:0004109">
    <property type="term" value="F:coproporphyrinogen oxidase activity"/>
    <property type="evidence" value="ECO:0007669"/>
    <property type="project" value="InterPro"/>
</dbReference>
<dbReference type="InterPro" id="IPR007197">
    <property type="entry name" value="rSAM"/>
</dbReference>
<dbReference type="InterPro" id="IPR023404">
    <property type="entry name" value="rSAM_horseshoe"/>
</dbReference>
<keyword evidence="2" id="KW-0949">S-adenosyl-L-methionine</keyword>
<dbReference type="SFLD" id="SFLDS00029">
    <property type="entry name" value="Radical_SAM"/>
    <property type="match status" value="1"/>
</dbReference>
<dbReference type="EMBL" id="PSQJ01000001">
    <property type="protein sequence ID" value="PTL86886.1"/>
    <property type="molecule type" value="Genomic_DNA"/>
</dbReference>
<evidence type="ECO:0000256" key="2">
    <source>
        <dbReference type="RuleBase" id="RU364116"/>
    </source>
</evidence>
<dbReference type="GO" id="GO:0046872">
    <property type="term" value="F:metal ion binding"/>
    <property type="evidence" value="ECO:0007669"/>
    <property type="project" value="UniProtKB-UniRule"/>
</dbReference>
<comment type="caution">
    <text evidence="4">The sequence shown here is derived from an EMBL/GenBank/DDBJ whole genome shotgun (WGS) entry which is preliminary data.</text>
</comment>
<dbReference type="Pfam" id="PF06969">
    <property type="entry name" value="HemN_C"/>
    <property type="match status" value="1"/>
</dbReference>
<dbReference type="SFLD" id="SFLDF00288">
    <property type="entry name" value="HemN-like__clustered_with_nucl"/>
    <property type="match status" value="1"/>
</dbReference>
<dbReference type="PANTHER" id="PTHR13932">
    <property type="entry name" value="COPROPORPHYRINIGEN III OXIDASE"/>
    <property type="match status" value="1"/>
</dbReference>
<name>A0A2T4VYP8_9HYPH</name>
<dbReference type="Proteomes" id="UP000240811">
    <property type="component" value="Unassembled WGS sequence"/>
</dbReference>
<dbReference type="InterPro" id="IPR004559">
    <property type="entry name" value="HemW-like"/>
</dbReference>
<feature type="domain" description="Radical SAM core" evidence="3">
    <location>
        <begin position="1"/>
        <end position="232"/>
    </location>
</feature>
<evidence type="ECO:0000313" key="4">
    <source>
        <dbReference type="EMBL" id="PTL86886.1"/>
    </source>
</evidence>
<evidence type="ECO:0000313" key="5">
    <source>
        <dbReference type="Proteomes" id="UP000240811"/>
    </source>
</evidence>
<reference evidence="5" key="1">
    <citation type="submission" date="2018-02" db="EMBL/GenBank/DDBJ databases">
        <title>Genome sequence of Candidatus Liberibacter europaeus.</title>
        <authorList>
            <person name="Frampton R.A."/>
            <person name="Thompson S.M."/>
            <person name="David C."/>
            <person name="Addison S.M."/>
            <person name="Smith G.R."/>
        </authorList>
    </citation>
    <scope>NUCLEOTIDE SEQUENCE [LARGE SCALE GENOMIC DNA]</scope>
</reference>
<keyword evidence="2" id="KW-0963">Cytoplasm</keyword>
<dbReference type="InterPro" id="IPR034505">
    <property type="entry name" value="Coproporphyrinogen-III_oxidase"/>
</dbReference>
<dbReference type="PROSITE" id="PS51918">
    <property type="entry name" value="RADICAL_SAM"/>
    <property type="match status" value="1"/>
</dbReference>
<dbReference type="AlphaFoldDB" id="A0A2T4VYP8"/>
<comment type="subcellular location">
    <subcellularLocation>
        <location evidence="2">Cytoplasm</location>
    </subcellularLocation>
</comment>